<evidence type="ECO:0000256" key="2">
    <source>
        <dbReference type="ARBA" id="ARBA00007647"/>
    </source>
</evidence>
<reference evidence="9 10" key="1">
    <citation type="journal article" date="2020" name="Cell">
        <title>Large-Scale Comparative Analyses of Tick Genomes Elucidate Their Genetic Diversity and Vector Capacities.</title>
        <authorList>
            <consortium name="Tick Genome and Microbiome Consortium (TIGMIC)"/>
            <person name="Jia N."/>
            <person name="Wang J."/>
            <person name="Shi W."/>
            <person name="Du L."/>
            <person name="Sun Y."/>
            <person name="Zhan W."/>
            <person name="Jiang J.F."/>
            <person name="Wang Q."/>
            <person name="Zhang B."/>
            <person name="Ji P."/>
            <person name="Bell-Sakyi L."/>
            <person name="Cui X.M."/>
            <person name="Yuan T.T."/>
            <person name="Jiang B.G."/>
            <person name="Yang W.F."/>
            <person name="Lam T.T."/>
            <person name="Chang Q.C."/>
            <person name="Ding S.J."/>
            <person name="Wang X.J."/>
            <person name="Zhu J.G."/>
            <person name="Ruan X.D."/>
            <person name="Zhao L."/>
            <person name="Wei J.T."/>
            <person name="Ye R.Z."/>
            <person name="Que T.C."/>
            <person name="Du C.H."/>
            <person name="Zhou Y.H."/>
            <person name="Cheng J.X."/>
            <person name="Dai P.F."/>
            <person name="Guo W.B."/>
            <person name="Han X.H."/>
            <person name="Huang E.J."/>
            <person name="Li L.F."/>
            <person name="Wei W."/>
            <person name="Gao Y.C."/>
            <person name="Liu J.Z."/>
            <person name="Shao H.Z."/>
            <person name="Wang X."/>
            <person name="Wang C.C."/>
            <person name="Yang T.C."/>
            <person name="Huo Q.B."/>
            <person name="Li W."/>
            <person name="Chen H.Y."/>
            <person name="Chen S.E."/>
            <person name="Zhou L.G."/>
            <person name="Ni X.B."/>
            <person name="Tian J.H."/>
            <person name="Sheng Y."/>
            <person name="Liu T."/>
            <person name="Pan Y.S."/>
            <person name="Xia L.Y."/>
            <person name="Li J."/>
            <person name="Zhao F."/>
            <person name="Cao W.C."/>
        </authorList>
    </citation>
    <scope>NUCLEOTIDE SEQUENCE [LARGE SCALE GENOMIC DNA]</scope>
    <source>
        <strain evidence="9">HaeL-2018</strain>
    </source>
</reference>
<sequence length="196" mass="22717">MSDDLRALIARIQWAGVDVRVMPFKLPVPKEQVYQNGQREALHECILRSVLTSEWFLNVDLDELMLPITSTDLHAQIETFQPKKNDCNVDVIVVRNRRFCFEYGAKASSIRKGDLPLMTRLYSHYAGTARTRAWAKYMARGRSVMRADIHYVRELGSHSEVIHAKPKEIVVNHYTFCCHVNRTLDYGVVLWKRPSL</sequence>
<dbReference type="PANTHER" id="PTHR21461">
    <property type="entry name" value="GLYCOSYLTRANSFERASE FAMILY 92 PROTEIN"/>
    <property type="match status" value="1"/>
</dbReference>
<dbReference type="AlphaFoldDB" id="A0A9J6FWX9"/>
<dbReference type="PANTHER" id="PTHR21461:SF40">
    <property type="entry name" value="GLYCOSYLTRANSFERASE FAMILY 92 PROTEIN"/>
    <property type="match status" value="1"/>
</dbReference>
<dbReference type="Pfam" id="PF01697">
    <property type="entry name" value="Glyco_transf_92"/>
    <property type="match status" value="1"/>
</dbReference>
<evidence type="ECO:0000313" key="10">
    <source>
        <dbReference type="Proteomes" id="UP000821853"/>
    </source>
</evidence>
<comment type="similarity">
    <text evidence="2 8">Belongs to the glycosyltransferase 92 family.</text>
</comment>
<dbReference type="GO" id="GO:0005737">
    <property type="term" value="C:cytoplasm"/>
    <property type="evidence" value="ECO:0007669"/>
    <property type="project" value="TreeGrafter"/>
</dbReference>
<dbReference type="GO" id="GO:0016020">
    <property type="term" value="C:membrane"/>
    <property type="evidence" value="ECO:0007669"/>
    <property type="project" value="UniProtKB-SubCell"/>
</dbReference>
<evidence type="ECO:0000256" key="3">
    <source>
        <dbReference type="ARBA" id="ARBA00022676"/>
    </source>
</evidence>
<evidence type="ECO:0000256" key="1">
    <source>
        <dbReference type="ARBA" id="ARBA00004167"/>
    </source>
</evidence>
<evidence type="ECO:0000256" key="4">
    <source>
        <dbReference type="ARBA" id="ARBA00022679"/>
    </source>
</evidence>
<keyword evidence="4 8" id="KW-0808">Transferase</keyword>
<dbReference type="InterPro" id="IPR008166">
    <property type="entry name" value="Glyco_transf_92"/>
</dbReference>
<dbReference type="EC" id="2.4.1.-" evidence="8"/>
<keyword evidence="3 8" id="KW-0328">Glycosyltransferase</keyword>
<organism evidence="9 10">
    <name type="scientific">Haemaphysalis longicornis</name>
    <name type="common">Bush tick</name>
    <dbReference type="NCBI Taxonomy" id="44386"/>
    <lineage>
        <taxon>Eukaryota</taxon>
        <taxon>Metazoa</taxon>
        <taxon>Ecdysozoa</taxon>
        <taxon>Arthropoda</taxon>
        <taxon>Chelicerata</taxon>
        <taxon>Arachnida</taxon>
        <taxon>Acari</taxon>
        <taxon>Parasitiformes</taxon>
        <taxon>Ixodida</taxon>
        <taxon>Ixodoidea</taxon>
        <taxon>Ixodidae</taxon>
        <taxon>Haemaphysalinae</taxon>
        <taxon>Haemaphysalis</taxon>
    </lineage>
</organism>
<dbReference type="VEuPathDB" id="VectorBase:HLOH_043176"/>
<comment type="subcellular location">
    <subcellularLocation>
        <location evidence="1">Membrane</location>
        <topology evidence="1">Single-pass membrane protein</topology>
    </subcellularLocation>
</comment>
<protein>
    <recommendedName>
        <fullName evidence="8">Glycosyltransferase family 92 protein</fullName>
        <ecNumber evidence="8">2.4.1.-</ecNumber>
    </recommendedName>
</protein>
<accession>A0A9J6FWX9</accession>
<proteinExistence type="inferred from homology"/>
<dbReference type="Proteomes" id="UP000821853">
    <property type="component" value="Chromosome 2"/>
</dbReference>
<dbReference type="GO" id="GO:0016757">
    <property type="term" value="F:glycosyltransferase activity"/>
    <property type="evidence" value="ECO:0007669"/>
    <property type="project" value="UniProtKB-UniRule"/>
</dbReference>
<evidence type="ECO:0000313" key="9">
    <source>
        <dbReference type="EMBL" id="KAH9366865.1"/>
    </source>
</evidence>
<keyword evidence="10" id="KW-1185">Reference proteome</keyword>
<name>A0A9J6FWX9_HAELO</name>
<evidence type="ECO:0000256" key="7">
    <source>
        <dbReference type="ARBA" id="ARBA00023136"/>
    </source>
</evidence>
<keyword evidence="5" id="KW-0812">Transmembrane</keyword>
<evidence type="ECO:0000256" key="5">
    <source>
        <dbReference type="ARBA" id="ARBA00022692"/>
    </source>
</evidence>
<comment type="caution">
    <text evidence="9">The sequence shown here is derived from an EMBL/GenBank/DDBJ whole genome shotgun (WGS) entry which is preliminary data.</text>
</comment>
<dbReference type="EMBL" id="JABSTR010000004">
    <property type="protein sequence ID" value="KAH9366865.1"/>
    <property type="molecule type" value="Genomic_DNA"/>
</dbReference>
<evidence type="ECO:0000256" key="8">
    <source>
        <dbReference type="RuleBase" id="RU366017"/>
    </source>
</evidence>
<evidence type="ECO:0000256" key="6">
    <source>
        <dbReference type="ARBA" id="ARBA00022989"/>
    </source>
</evidence>
<keyword evidence="7" id="KW-0472">Membrane</keyword>
<gene>
    <name evidence="9" type="ORF">HPB48_017787</name>
</gene>
<keyword evidence="6" id="KW-1133">Transmembrane helix</keyword>
<dbReference type="OrthoDB" id="2526284at2759"/>